<accession>A0A6L4WWI6</accession>
<sequence>MATIRRRTNNFRSKNTLIDFFTKKGYIENEHYNFIEHILGGEKIIDVDIRGVKICEDFEEVEIHHVTLVFFKNRDSEESHNVKIFSGTRAEVIDFIDNQIIENEYKKYVNASGAFNKFDYTPDVKKLLANKSA</sequence>
<name>A0A6L4WWI6_9BACT</name>
<dbReference type="AlphaFoldDB" id="A0A6L4WWI6"/>
<dbReference type="EMBL" id="WFKK01000001">
    <property type="protein sequence ID" value="KAB7891412.1"/>
    <property type="molecule type" value="Genomic_DNA"/>
</dbReference>
<evidence type="ECO:0000313" key="1">
    <source>
        <dbReference type="EMBL" id="KAB7891412.1"/>
    </source>
</evidence>
<reference evidence="1 2" key="1">
    <citation type="submission" date="2019-10" db="EMBL/GenBank/DDBJ databases">
        <title>Poseidonibacter ostreae sp. nov., isolated from the gut of the Ostrea denselamellosa.</title>
        <authorList>
            <person name="Choi A."/>
        </authorList>
    </citation>
    <scope>NUCLEOTIDE SEQUENCE [LARGE SCALE GENOMIC DNA]</scope>
    <source>
        <strain evidence="1 2">SJOD-M-33</strain>
    </source>
</reference>
<comment type="caution">
    <text evidence="1">The sequence shown here is derived from an EMBL/GenBank/DDBJ whole genome shotgun (WGS) entry which is preliminary data.</text>
</comment>
<dbReference type="Proteomes" id="UP000472839">
    <property type="component" value="Unassembled WGS sequence"/>
</dbReference>
<dbReference type="RefSeq" id="WP_152279515.1">
    <property type="nucleotide sequence ID" value="NZ_WFKK01000001.1"/>
</dbReference>
<gene>
    <name evidence="1" type="ORF">GBG19_00825</name>
</gene>
<evidence type="ECO:0000313" key="2">
    <source>
        <dbReference type="Proteomes" id="UP000472839"/>
    </source>
</evidence>
<protein>
    <submittedName>
        <fullName evidence="1">Uncharacterized protein</fullName>
    </submittedName>
</protein>
<proteinExistence type="predicted"/>
<organism evidence="1 2">
    <name type="scientific">Poseidonibacter ostreae</name>
    <dbReference type="NCBI Taxonomy" id="2654171"/>
    <lineage>
        <taxon>Bacteria</taxon>
        <taxon>Pseudomonadati</taxon>
        <taxon>Campylobacterota</taxon>
        <taxon>Epsilonproteobacteria</taxon>
        <taxon>Campylobacterales</taxon>
        <taxon>Arcobacteraceae</taxon>
        <taxon>Poseidonibacter</taxon>
    </lineage>
</organism>